<name>A0A7S2UF48_9STRA</name>
<proteinExistence type="inferred from homology"/>
<organism evidence="10">
    <name type="scientific">Attheya septentrionalis</name>
    <dbReference type="NCBI Taxonomy" id="420275"/>
    <lineage>
        <taxon>Eukaryota</taxon>
        <taxon>Sar</taxon>
        <taxon>Stramenopiles</taxon>
        <taxon>Ochrophyta</taxon>
        <taxon>Bacillariophyta</taxon>
        <taxon>Coscinodiscophyceae</taxon>
        <taxon>Chaetocerotophycidae</taxon>
        <taxon>Chaetocerotales</taxon>
        <taxon>Attheyaceae</taxon>
        <taxon>Attheya</taxon>
    </lineage>
</organism>
<dbReference type="GO" id="GO:0005524">
    <property type="term" value="F:ATP binding"/>
    <property type="evidence" value="ECO:0007669"/>
    <property type="project" value="UniProtKB-KW"/>
</dbReference>
<sequence length="550" mass="58990">MGNSGSNLSRVDTTLKVNRYQTVVKNGSINRPQPHISPSEAENTGMERHYSDHYAAAPGSSSLISQPTTGSSLPNHNPSDPNTSKDATETDLAASGQGNGNSSVLVEVLVSAVQLGVIGVAYYYCANWLYKHLQGQQSPQRSGAMDAKDAQTYLEGVAKGRKTLGDLQITEYEALIAKDVLDPDQISVTFKDVGGVDGIKSELWDLVVLPLVRPDLFISESGLTSPPRGILLYGAPGTGKTMLAKAMAKESSATFVNVRLSAILDKWFGESNKLVHGVFSLAQKLAPSIIFIDEIDTFLSQRESGDGNAATTNGIKSEFLTLWDGMMTDASKPVLVLGATNRPYDVDAAILRRLPRSFEIGLPNLKSRDQVLQLVLKKLPMTPDCRIYVKEELPTLTEGYSGSDLKELCRAAAMEPIRQVTMLSSRRAVGMGGAASDEDSTMEFHKTGASIVGPEPGVPMRPVEQDDFVMALQKVKRTGETARAFLRKENSFVDGNSGVGAANSDSSLAHSMQLLQALLRGSINAAAAPVVEEASSNSTSYGDYDDIPNI</sequence>
<dbReference type="InterPro" id="IPR027417">
    <property type="entry name" value="P-loop_NTPase"/>
</dbReference>
<reference evidence="10" key="1">
    <citation type="submission" date="2021-01" db="EMBL/GenBank/DDBJ databases">
        <authorList>
            <person name="Corre E."/>
            <person name="Pelletier E."/>
            <person name="Niang G."/>
            <person name="Scheremetjew M."/>
            <person name="Finn R."/>
            <person name="Kale V."/>
            <person name="Holt S."/>
            <person name="Cochrane G."/>
            <person name="Meng A."/>
            <person name="Brown T."/>
            <person name="Cohen L."/>
        </authorList>
    </citation>
    <scope>NUCLEOTIDE SEQUENCE</scope>
    <source>
        <strain evidence="10">CCMP2084</strain>
    </source>
</reference>
<comment type="similarity">
    <text evidence="7">Belongs to the AAA ATPase family.</text>
</comment>
<evidence type="ECO:0000256" key="5">
    <source>
        <dbReference type="ARBA" id="ARBA00023054"/>
    </source>
</evidence>
<dbReference type="GO" id="GO:0005741">
    <property type="term" value="C:mitochondrial outer membrane"/>
    <property type="evidence" value="ECO:0007669"/>
    <property type="project" value="UniProtKB-SubCell"/>
</dbReference>
<dbReference type="EMBL" id="HBHQ01014131">
    <property type="protein sequence ID" value="CAD9817591.1"/>
    <property type="molecule type" value="Transcribed_RNA"/>
</dbReference>
<keyword evidence="6" id="KW-0496">Mitochondrion</keyword>
<dbReference type="FunFam" id="3.40.50.300:FF:001025">
    <property type="entry name" value="ATPase family, AAA domain-containing 2B"/>
    <property type="match status" value="1"/>
</dbReference>
<keyword evidence="3" id="KW-0472">Membrane</keyword>
<dbReference type="Gene3D" id="1.10.8.60">
    <property type="match status" value="1"/>
</dbReference>
<protein>
    <recommendedName>
        <fullName evidence="9">AAA+ ATPase domain-containing protein</fullName>
    </recommendedName>
</protein>
<dbReference type="PROSITE" id="PS00674">
    <property type="entry name" value="AAA"/>
    <property type="match status" value="1"/>
</dbReference>
<keyword evidence="3" id="KW-1000">Mitochondrion outer membrane</keyword>
<evidence type="ECO:0000256" key="6">
    <source>
        <dbReference type="ARBA" id="ARBA00023128"/>
    </source>
</evidence>
<dbReference type="SUPFAM" id="SSF52540">
    <property type="entry name" value="P-loop containing nucleoside triphosphate hydrolases"/>
    <property type="match status" value="1"/>
</dbReference>
<evidence type="ECO:0000256" key="8">
    <source>
        <dbReference type="SAM" id="MobiDB-lite"/>
    </source>
</evidence>
<feature type="region of interest" description="Disordered" evidence="8">
    <location>
        <begin position="57"/>
        <end position="97"/>
    </location>
</feature>
<dbReference type="PANTHER" id="PTHR45644">
    <property type="entry name" value="AAA ATPASE, PUTATIVE (AFU_ORTHOLOGUE AFUA_2G12920)-RELATED-RELATED"/>
    <property type="match status" value="1"/>
</dbReference>
<evidence type="ECO:0000256" key="2">
    <source>
        <dbReference type="ARBA" id="ARBA00022741"/>
    </source>
</evidence>
<dbReference type="GO" id="GO:0016887">
    <property type="term" value="F:ATP hydrolysis activity"/>
    <property type="evidence" value="ECO:0007669"/>
    <property type="project" value="InterPro"/>
</dbReference>
<evidence type="ECO:0000256" key="7">
    <source>
        <dbReference type="RuleBase" id="RU003651"/>
    </source>
</evidence>
<evidence type="ECO:0000256" key="3">
    <source>
        <dbReference type="ARBA" id="ARBA00022787"/>
    </source>
</evidence>
<feature type="domain" description="AAA+ ATPase" evidence="9">
    <location>
        <begin position="226"/>
        <end position="364"/>
    </location>
</feature>
<dbReference type="Gene3D" id="3.40.50.300">
    <property type="entry name" value="P-loop containing nucleotide triphosphate hydrolases"/>
    <property type="match status" value="1"/>
</dbReference>
<feature type="region of interest" description="Disordered" evidence="8">
    <location>
        <begin position="531"/>
        <end position="550"/>
    </location>
</feature>
<keyword evidence="2 7" id="KW-0547">Nucleotide-binding</keyword>
<dbReference type="Pfam" id="PF17862">
    <property type="entry name" value="AAA_lid_3"/>
    <property type="match status" value="1"/>
</dbReference>
<dbReference type="PANTHER" id="PTHR45644:SF3">
    <property type="entry name" value="FI08533P-RELATED"/>
    <property type="match status" value="1"/>
</dbReference>
<dbReference type="SMART" id="SM00382">
    <property type="entry name" value="AAA"/>
    <property type="match status" value="1"/>
</dbReference>
<comment type="subcellular location">
    <subcellularLocation>
        <location evidence="1">Mitochondrion outer membrane</location>
        <topology evidence="1">Single-pass membrane protein</topology>
    </subcellularLocation>
</comment>
<evidence type="ECO:0000256" key="4">
    <source>
        <dbReference type="ARBA" id="ARBA00022840"/>
    </source>
</evidence>
<evidence type="ECO:0000256" key="1">
    <source>
        <dbReference type="ARBA" id="ARBA00004572"/>
    </source>
</evidence>
<accession>A0A7S2UF48</accession>
<evidence type="ECO:0000313" key="10">
    <source>
        <dbReference type="EMBL" id="CAD9817591.1"/>
    </source>
</evidence>
<dbReference type="InterPro" id="IPR003960">
    <property type="entry name" value="ATPase_AAA_CS"/>
</dbReference>
<feature type="compositionally biased region" description="Polar residues" evidence="8">
    <location>
        <begin position="59"/>
        <end position="85"/>
    </location>
</feature>
<feature type="region of interest" description="Disordered" evidence="8">
    <location>
        <begin position="23"/>
        <end position="44"/>
    </location>
</feature>
<dbReference type="AlphaFoldDB" id="A0A7S2UF48"/>
<dbReference type="InterPro" id="IPR051701">
    <property type="entry name" value="Mito_OM_Translocase_MSP1"/>
</dbReference>
<dbReference type="InterPro" id="IPR003959">
    <property type="entry name" value="ATPase_AAA_core"/>
</dbReference>
<dbReference type="Pfam" id="PF00004">
    <property type="entry name" value="AAA"/>
    <property type="match status" value="1"/>
</dbReference>
<keyword evidence="5" id="KW-0175">Coiled coil</keyword>
<dbReference type="InterPro" id="IPR041569">
    <property type="entry name" value="AAA_lid_3"/>
</dbReference>
<keyword evidence="4 7" id="KW-0067">ATP-binding</keyword>
<evidence type="ECO:0000259" key="9">
    <source>
        <dbReference type="SMART" id="SM00382"/>
    </source>
</evidence>
<gene>
    <name evidence="10" type="ORF">ASEP1449_LOCUS9423</name>
</gene>
<dbReference type="InterPro" id="IPR003593">
    <property type="entry name" value="AAA+_ATPase"/>
</dbReference>